<evidence type="ECO:0000256" key="5">
    <source>
        <dbReference type="PROSITE-ProRule" id="PRU00277"/>
    </source>
</evidence>
<dbReference type="Pfam" id="PF12400">
    <property type="entry name" value="STIMATE"/>
    <property type="match status" value="1"/>
</dbReference>
<dbReference type="AlphaFoldDB" id="A0A6A6NUR5"/>
<feature type="transmembrane region" description="Helical" evidence="7">
    <location>
        <begin position="343"/>
        <end position="363"/>
    </location>
</feature>
<evidence type="ECO:0000256" key="3">
    <source>
        <dbReference type="ARBA" id="ARBA00023110"/>
    </source>
</evidence>
<protein>
    <recommendedName>
        <fullName evidence="2 5">peptidylprolyl isomerase</fullName>
        <ecNumber evidence="2 5">5.2.1.8</ecNumber>
    </recommendedName>
</protein>
<keyword evidence="11" id="KW-1185">Reference proteome</keyword>
<organism evidence="10 11">
    <name type="scientific">Lineolata rhizophorae</name>
    <dbReference type="NCBI Taxonomy" id="578093"/>
    <lineage>
        <taxon>Eukaryota</taxon>
        <taxon>Fungi</taxon>
        <taxon>Dikarya</taxon>
        <taxon>Ascomycota</taxon>
        <taxon>Pezizomycotina</taxon>
        <taxon>Dothideomycetes</taxon>
        <taxon>Dothideomycetes incertae sedis</taxon>
        <taxon>Lineolatales</taxon>
        <taxon>Lineolataceae</taxon>
        <taxon>Lineolata</taxon>
    </lineage>
</organism>
<dbReference type="Proteomes" id="UP000799766">
    <property type="component" value="Unassembled WGS sequence"/>
</dbReference>
<feature type="compositionally biased region" description="Basic and acidic residues" evidence="6">
    <location>
        <begin position="425"/>
        <end position="437"/>
    </location>
</feature>
<keyword evidence="8" id="KW-0732">Signal</keyword>
<evidence type="ECO:0000256" key="2">
    <source>
        <dbReference type="ARBA" id="ARBA00013194"/>
    </source>
</evidence>
<dbReference type="Pfam" id="PF00254">
    <property type="entry name" value="FKBP_C"/>
    <property type="match status" value="1"/>
</dbReference>
<dbReference type="GO" id="GO:0016020">
    <property type="term" value="C:membrane"/>
    <property type="evidence" value="ECO:0007669"/>
    <property type="project" value="TreeGrafter"/>
</dbReference>
<feature type="signal peptide" evidence="8">
    <location>
        <begin position="1"/>
        <end position="29"/>
    </location>
</feature>
<feature type="transmembrane region" description="Helical" evidence="7">
    <location>
        <begin position="383"/>
        <end position="404"/>
    </location>
</feature>
<feature type="compositionally biased region" description="Acidic residues" evidence="6">
    <location>
        <begin position="438"/>
        <end position="450"/>
    </location>
</feature>
<keyword evidence="7" id="KW-0472">Membrane</keyword>
<dbReference type="EMBL" id="MU001687">
    <property type="protein sequence ID" value="KAF2455237.1"/>
    <property type="molecule type" value="Genomic_DNA"/>
</dbReference>
<keyword evidence="4 5" id="KW-0413">Isomerase</keyword>
<dbReference type="OrthoDB" id="431202at2759"/>
<gene>
    <name evidence="10" type="ORF">BDY21DRAFT_350225</name>
</gene>
<evidence type="ECO:0000313" key="11">
    <source>
        <dbReference type="Proteomes" id="UP000799766"/>
    </source>
</evidence>
<accession>A0A6A6NUR5</accession>
<dbReference type="PANTHER" id="PTHR31735">
    <property type="entry name" value="VACUOLAR MEMBRANE PROTEIN YPL162C"/>
    <property type="match status" value="1"/>
</dbReference>
<dbReference type="FunFam" id="3.10.50.40:FF:000006">
    <property type="entry name" value="Peptidyl-prolyl cis-trans isomerase"/>
    <property type="match status" value="1"/>
</dbReference>
<evidence type="ECO:0000256" key="7">
    <source>
        <dbReference type="SAM" id="Phobius"/>
    </source>
</evidence>
<keyword evidence="7" id="KW-0812">Transmembrane</keyword>
<dbReference type="InterPro" id="IPR022127">
    <property type="entry name" value="STIMATE/YPL162C"/>
</dbReference>
<feature type="transmembrane region" description="Helical" evidence="7">
    <location>
        <begin position="286"/>
        <end position="308"/>
    </location>
</feature>
<sequence length="511" mass="55318">MLPPANPSASVSSPCWLAVFALAATAVQAIDRTGLRIDITNVVECTRKSRVGDTIQVDYRGTLQSDGTEFDSSYNRGVPFEFKLGQGMVIAGWDQGLTNMCIGEERKLTIPPELAYGDRNVGSIPSDSTLVFETRLEGITGVETEDPVTESPTVASTATSGSAAQSNVVLASPSATATLGPQGGGEEDDGECHLLGPFALLVQGALGVLALTSLVYKRWRETPRRPLKIWWFDVSKQVFGSVLIHVANLFMSMLSSGSFDVNQKAKEAASFVQDATKTQPNPCSFYLLNLAIDTTIGIPILVVLLRLLHHGFLLTPLANPPESIRSGNYGQPPRVSWWLKQSIIYFLGLFGMKLVVFFIFQLLPWIAWVGDWALRWTEGNEAIQITFVMFIFPLIMNALQYYIIDSFIKDPAGGAHEMIPDGEGDEHAHLTRGRQSDSDGESSDEEVEIEDYGKDAGGIQASGPLEEANPTPLPARSGGGSNTDGEGSSRGSTVRSADYGREKPGRPSARR</sequence>
<feature type="region of interest" description="Disordered" evidence="6">
    <location>
        <begin position="415"/>
        <end position="511"/>
    </location>
</feature>
<evidence type="ECO:0000313" key="10">
    <source>
        <dbReference type="EMBL" id="KAF2455237.1"/>
    </source>
</evidence>
<dbReference type="InterPro" id="IPR046357">
    <property type="entry name" value="PPIase_dom_sf"/>
</dbReference>
<keyword evidence="7" id="KW-1133">Transmembrane helix</keyword>
<keyword evidence="3 5" id="KW-0697">Rotamase</keyword>
<feature type="chain" id="PRO_5025550924" description="peptidylprolyl isomerase" evidence="8">
    <location>
        <begin position="30"/>
        <end position="511"/>
    </location>
</feature>
<comment type="catalytic activity">
    <reaction evidence="1 5">
        <text>[protein]-peptidylproline (omega=180) = [protein]-peptidylproline (omega=0)</text>
        <dbReference type="Rhea" id="RHEA:16237"/>
        <dbReference type="Rhea" id="RHEA-COMP:10747"/>
        <dbReference type="Rhea" id="RHEA-COMP:10748"/>
        <dbReference type="ChEBI" id="CHEBI:83833"/>
        <dbReference type="ChEBI" id="CHEBI:83834"/>
        <dbReference type="EC" id="5.2.1.8"/>
    </reaction>
</comment>
<evidence type="ECO:0000256" key="1">
    <source>
        <dbReference type="ARBA" id="ARBA00000971"/>
    </source>
</evidence>
<dbReference type="PANTHER" id="PTHR31735:SF1">
    <property type="entry name" value="VACUOLAR MEMBRANE PROTEIN YPL162C"/>
    <property type="match status" value="1"/>
</dbReference>
<dbReference type="InterPro" id="IPR001179">
    <property type="entry name" value="PPIase_FKBP_dom"/>
</dbReference>
<feature type="transmembrane region" description="Helical" evidence="7">
    <location>
        <begin position="194"/>
        <end position="216"/>
    </location>
</feature>
<reference evidence="10" key="1">
    <citation type="journal article" date="2020" name="Stud. Mycol.">
        <title>101 Dothideomycetes genomes: a test case for predicting lifestyles and emergence of pathogens.</title>
        <authorList>
            <person name="Haridas S."/>
            <person name="Albert R."/>
            <person name="Binder M."/>
            <person name="Bloem J."/>
            <person name="Labutti K."/>
            <person name="Salamov A."/>
            <person name="Andreopoulos B."/>
            <person name="Baker S."/>
            <person name="Barry K."/>
            <person name="Bills G."/>
            <person name="Bluhm B."/>
            <person name="Cannon C."/>
            <person name="Castanera R."/>
            <person name="Culley D."/>
            <person name="Daum C."/>
            <person name="Ezra D."/>
            <person name="Gonzalez J."/>
            <person name="Henrissat B."/>
            <person name="Kuo A."/>
            <person name="Liang C."/>
            <person name="Lipzen A."/>
            <person name="Lutzoni F."/>
            <person name="Magnuson J."/>
            <person name="Mondo S."/>
            <person name="Nolan M."/>
            <person name="Ohm R."/>
            <person name="Pangilinan J."/>
            <person name="Park H.-J."/>
            <person name="Ramirez L."/>
            <person name="Alfaro M."/>
            <person name="Sun H."/>
            <person name="Tritt A."/>
            <person name="Yoshinaga Y."/>
            <person name="Zwiers L.-H."/>
            <person name="Turgeon B."/>
            <person name="Goodwin S."/>
            <person name="Spatafora J."/>
            <person name="Crous P."/>
            <person name="Grigoriev I."/>
        </authorList>
    </citation>
    <scope>NUCLEOTIDE SEQUENCE</scope>
    <source>
        <strain evidence="10">ATCC 16933</strain>
    </source>
</reference>
<dbReference type="SUPFAM" id="SSF54534">
    <property type="entry name" value="FKBP-like"/>
    <property type="match status" value="1"/>
</dbReference>
<evidence type="ECO:0000256" key="4">
    <source>
        <dbReference type="ARBA" id="ARBA00023235"/>
    </source>
</evidence>
<evidence type="ECO:0000256" key="8">
    <source>
        <dbReference type="SAM" id="SignalP"/>
    </source>
</evidence>
<dbReference type="PROSITE" id="PS50059">
    <property type="entry name" value="FKBP_PPIASE"/>
    <property type="match status" value="1"/>
</dbReference>
<dbReference type="GO" id="GO:0003755">
    <property type="term" value="F:peptidyl-prolyl cis-trans isomerase activity"/>
    <property type="evidence" value="ECO:0007669"/>
    <property type="project" value="UniProtKB-KW"/>
</dbReference>
<proteinExistence type="predicted"/>
<evidence type="ECO:0000256" key="6">
    <source>
        <dbReference type="SAM" id="MobiDB-lite"/>
    </source>
</evidence>
<dbReference type="Gene3D" id="3.10.50.40">
    <property type="match status" value="1"/>
</dbReference>
<evidence type="ECO:0000259" key="9">
    <source>
        <dbReference type="PROSITE" id="PS50059"/>
    </source>
</evidence>
<feature type="compositionally biased region" description="Polar residues" evidence="6">
    <location>
        <begin position="483"/>
        <end position="495"/>
    </location>
</feature>
<dbReference type="EC" id="5.2.1.8" evidence="2 5"/>
<name>A0A6A6NUR5_9PEZI</name>
<feature type="transmembrane region" description="Helical" evidence="7">
    <location>
        <begin position="237"/>
        <end position="254"/>
    </location>
</feature>
<feature type="domain" description="PPIase FKBP-type" evidence="9">
    <location>
        <begin position="52"/>
        <end position="140"/>
    </location>
</feature>